<evidence type="ECO:0000256" key="4">
    <source>
        <dbReference type="RuleBase" id="RU362132"/>
    </source>
</evidence>
<feature type="domain" description="Thiamine pyrophosphate enzyme N-terminal TPP-binding" evidence="7">
    <location>
        <begin position="6"/>
        <end position="120"/>
    </location>
</feature>
<dbReference type="InterPro" id="IPR011766">
    <property type="entry name" value="TPP_enzyme_TPP-bd"/>
</dbReference>
<dbReference type="Gene3D" id="3.40.50.1220">
    <property type="entry name" value="TPP-binding domain"/>
    <property type="match status" value="1"/>
</dbReference>
<dbReference type="EC" id="2.2.1.6" evidence="8"/>
<dbReference type="InterPro" id="IPR045229">
    <property type="entry name" value="TPP_enz"/>
</dbReference>
<dbReference type="InterPro" id="IPR029061">
    <property type="entry name" value="THDP-binding"/>
</dbReference>
<dbReference type="PANTHER" id="PTHR18968">
    <property type="entry name" value="THIAMINE PYROPHOSPHATE ENZYMES"/>
    <property type="match status" value="1"/>
</dbReference>
<comment type="cofactor">
    <cofactor evidence="1">
        <name>thiamine diphosphate</name>
        <dbReference type="ChEBI" id="CHEBI:58937"/>
    </cofactor>
</comment>
<dbReference type="GO" id="GO:0005948">
    <property type="term" value="C:acetolactate synthase complex"/>
    <property type="evidence" value="ECO:0007669"/>
    <property type="project" value="TreeGrafter"/>
</dbReference>
<dbReference type="PANTHER" id="PTHR18968:SF166">
    <property type="entry name" value="2-HYDROXYACYL-COA LYASE 2"/>
    <property type="match status" value="1"/>
</dbReference>
<keyword evidence="3 4" id="KW-0786">Thiamine pyrophosphate</keyword>
<dbReference type="CDD" id="cd07035">
    <property type="entry name" value="TPP_PYR_POX_like"/>
    <property type="match status" value="1"/>
</dbReference>
<dbReference type="Gene3D" id="3.40.50.970">
    <property type="match status" value="2"/>
</dbReference>
<protein>
    <submittedName>
        <fullName evidence="8">Acetolactate synthase-1/2/3 large subunit</fullName>
        <ecNumber evidence="8">2.2.1.6</ecNumber>
    </submittedName>
</protein>
<dbReference type="FunFam" id="3.40.50.970:FF:000007">
    <property type="entry name" value="Acetolactate synthase"/>
    <property type="match status" value="1"/>
</dbReference>
<proteinExistence type="inferred from homology"/>
<dbReference type="Pfam" id="PF02776">
    <property type="entry name" value="TPP_enzyme_N"/>
    <property type="match status" value="1"/>
</dbReference>
<keyword evidence="8" id="KW-0808">Transferase</keyword>
<dbReference type="EMBL" id="JACIJE010000006">
    <property type="protein sequence ID" value="MBB5690358.1"/>
    <property type="molecule type" value="Genomic_DNA"/>
</dbReference>
<organism evidence="8 9">
    <name type="scientific">Neoroseomonas alkaliterrae</name>
    <dbReference type="NCBI Taxonomy" id="1452450"/>
    <lineage>
        <taxon>Bacteria</taxon>
        <taxon>Pseudomonadati</taxon>
        <taxon>Pseudomonadota</taxon>
        <taxon>Alphaproteobacteria</taxon>
        <taxon>Acetobacterales</taxon>
        <taxon>Acetobacteraceae</taxon>
        <taxon>Neoroseomonas</taxon>
    </lineage>
</organism>
<comment type="caution">
    <text evidence="8">The sequence shown here is derived from an EMBL/GenBank/DDBJ whole genome shotgun (WGS) entry which is preliminary data.</text>
</comment>
<keyword evidence="9" id="KW-1185">Reference proteome</keyword>
<evidence type="ECO:0000259" key="5">
    <source>
        <dbReference type="Pfam" id="PF00205"/>
    </source>
</evidence>
<dbReference type="GO" id="GO:0000287">
    <property type="term" value="F:magnesium ion binding"/>
    <property type="evidence" value="ECO:0007669"/>
    <property type="project" value="InterPro"/>
</dbReference>
<dbReference type="InterPro" id="IPR029035">
    <property type="entry name" value="DHS-like_NAD/FAD-binding_dom"/>
</dbReference>
<dbReference type="Pfam" id="PF00205">
    <property type="entry name" value="TPP_enzyme_M"/>
    <property type="match status" value="1"/>
</dbReference>
<feature type="domain" description="Thiamine pyrophosphate enzyme central" evidence="5">
    <location>
        <begin position="195"/>
        <end position="300"/>
    </location>
</feature>
<gene>
    <name evidence="8" type="ORF">FHS88_002491</name>
</gene>
<dbReference type="GO" id="GO:0003984">
    <property type="term" value="F:acetolactate synthase activity"/>
    <property type="evidence" value="ECO:0007669"/>
    <property type="project" value="UniProtKB-EC"/>
</dbReference>
<dbReference type="Pfam" id="PF02775">
    <property type="entry name" value="TPP_enzyme_C"/>
    <property type="match status" value="1"/>
</dbReference>
<evidence type="ECO:0000256" key="3">
    <source>
        <dbReference type="ARBA" id="ARBA00023052"/>
    </source>
</evidence>
<dbReference type="SUPFAM" id="SSF52467">
    <property type="entry name" value="DHS-like NAD/FAD-binding domain"/>
    <property type="match status" value="1"/>
</dbReference>
<accession>A0A840XP40</accession>
<feature type="domain" description="Thiamine pyrophosphate enzyme TPP-binding" evidence="6">
    <location>
        <begin position="386"/>
        <end position="532"/>
    </location>
</feature>
<dbReference type="GO" id="GO:0009099">
    <property type="term" value="P:L-valine biosynthetic process"/>
    <property type="evidence" value="ECO:0007669"/>
    <property type="project" value="TreeGrafter"/>
</dbReference>
<dbReference type="AlphaFoldDB" id="A0A840XP40"/>
<evidence type="ECO:0000256" key="1">
    <source>
        <dbReference type="ARBA" id="ARBA00001964"/>
    </source>
</evidence>
<dbReference type="CDD" id="cd02004">
    <property type="entry name" value="TPP_BZL_OCoD_HPCL"/>
    <property type="match status" value="1"/>
</dbReference>
<dbReference type="RefSeq" id="WP_184485048.1">
    <property type="nucleotide sequence ID" value="NZ_JACIJE010000006.1"/>
</dbReference>
<comment type="similarity">
    <text evidence="2 4">Belongs to the TPP enzyme family.</text>
</comment>
<evidence type="ECO:0000256" key="2">
    <source>
        <dbReference type="ARBA" id="ARBA00007812"/>
    </source>
</evidence>
<dbReference type="Proteomes" id="UP000562254">
    <property type="component" value="Unassembled WGS sequence"/>
</dbReference>
<reference evidence="8 9" key="1">
    <citation type="submission" date="2020-08" db="EMBL/GenBank/DDBJ databases">
        <title>Genomic Encyclopedia of Type Strains, Phase IV (KMG-IV): sequencing the most valuable type-strain genomes for metagenomic binning, comparative biology and taxonomic classification.</title>
        <authorList>
            <person name="Goeker M."/>
        </authorList>
    </citation>
    <scope>NUCLEOTIDE SEQUENCE [LARGE SCALE GENOMIC DNA]</scope>
    <source>
        <strain evidence="8 9">DSM 25895</strain>
    </source>
</reference>
<dbReference type="InterPro" id="IPR012001">
    <property type="entry name" value="Thiamin_PyroP_enz_TPP-bd_dom"/>
</dbReference>
<sequence>MAETIRGADILVQALKAAGVSRVFSLSGNHIMPVYDALLGSGIAIIHTRHEAAAVHMADAWARLSGEVGVALVTGGQGHTNAVAALPTALAGEVPVLLLSGHAPLSELGLGAFQELEQARMAEPLCKKALTAAAPETLAQEVAAAIRLARSGRPGPVHLSLPTDVLEARIAPPSIRGPAAYAPVPMPLAPESASAIAAAIAQAERPVLIVPPALCTPAGRALAARLSARCGLPVVPMESPRGLADPSLGAYAQALGEADLVVLLGKALDFTLRFGRAPAIPGAARFVVVEPDAALLARAARALGDRLALSALAGAAEAVAALGAEDAPLVPHRNADWAARLAGAIAFRPPAWEGLAGAPEGPIHPATLCHALRPWLAGPDAVLVSDGGEIGQWAQAILAAPARIINGVAGAIGPAIPFAMAARCARPEARILAVMGDGTFGFHMAEFDTAHRHGLPFVAVVGNDARWNAEHQIQLREYGAGRAHGCELAPGTRYDLVAAALGAHGEFVTRAADLAPALERAFASGKPACVNVVIEGQPAPAIRMG</sequence>
<dbReference type="GO" id="GO:0030976">
    <property type="term" value="F:thiamine pyrophosphate binding"/>
    <property type="evidence" value="ECO:0007669"/>
    <property type="project" value="InterPro"/>
</dbReference>
<dbReference type="GO" id="GO:0009097">
    <property type="term" value="P:isoleucine biosynthetic process"/>
    <property type="evidence" value="ECO:0007669"/>
    <property type="project" value="TreeGrafter"/>
</dbReference>
<evidence type="ECO:0000259" key="6">
    <source>
        <dbReference type="Pfam" id="PF02775"/>
    </source>
</evidence>
<dbReference type="InterPro" id="IPR012000">
    <property type="entry name" value="Thiamin_PyroP_enz_cen_dom"/>
</dbReference>
<dbReference type="SUPFAM" id="SSF52518">
    <property type="entry name" value="Thiamin diphosphate-binding fold (THDP-binding)"/>
    <property type="match status" value="2"/>
</dbReference>
<dbReference type="GO" id="GO:0050660">
    <property type="term" value="F:flavin adenine dinucleotide binding"/>
    <property type="evidence" value="ECO:0007669"/>
    <property type="project" value="TreeGrafter"/>
</dbReference>
<evidence type="ECO:0000313" key="8">
    <source>
        <dbReference type="EMBL" id="MBB5690358.1"/>
    </source>
</evidence>
<name>A0A840XP40_9PROT</name>
<evidence type="ECO:0000259" key="7">
    <source>
        <dbReference type="Pfam" id="PF02776"/>
    </source>
</evidence>
<evidence type="ECO:0000313" key="9">
    <source>
        <dbReference type="Proteomes" id="UP000562254"/>
    </source>
</evidence>